<reference evidence="11" key="1">
    <citation type="submission" date="2025-08" db="UniProtKB">
        <authorList>
            <consortium name="RefSeq"/>
        </authorList>
    </citation>
    <scope>IDENTIFICATION</scope>
    <source>
        <tissue evidence="11">Sperm</tissue>
    </source>
</reference>
<gene>
    <name evidence="11" type="primary">LOC116952575</name>
</gene>
<keyword evidence="6" id="KW-0503">Monooxygenase</keyword>
<feature type="binding site" evidence="7">
    <location>
        <position position="369"/>
    </location>
    <ligand>
        <name>Fe cation</name>
        <dbReference type="ChEBI" id="CHEBI:24875"/>
    </ligand>
</feature>
<dbReference type="GO" id="GO:0004511">
    <property type="term" value="F:tyrosine 3-monooxygenase activity"/>
    <property type="evidence" value="ECO:0007669"/>
    <property type="project" value="TreeGrafter"/>
</dbReference>
<dbReference type="InterPro" id="IPR036951">
    <property type="entry name" value="ArAA_hydroxylase_sf"/>
</dbReference>
<feature type="region of interest" description="Disordered" evidence="8">
    <location>
        <begin position="56"/>
        <end position="85"/>
    </location>
</feature>
<dbReference type="PANTHER" id="PTHR11473:SF18">
    <property type="entry name" value="TYROSINE 3-MONOOXYGENASE"/>
    <property type="match status" value="1"/>
</dbReference>
<evidence type="ECO:0000256" key="4">
    <source>
        <dbReference type="ARBA" id="ARBA00023002"/>
    </source>
</evidence>
<dbReference type="RefSeq" id="XP_032827936.1">
    <property type="nucleotide sequence ID" value="XM_032972045.1"/>
</dbReference>
<sequence>MFLDRVLCCNTLGRLFSLLPPCDASSRKELGTGGSSQRWCGGETLRGSPWRCQQQQQQRQPNGVCSSGPVSSGSHYSSAPQSDADTTGALARTLAMIEANEVKGVRLRWRGSEPLIEFCLDFQGEDSEAAAVPAGVEGAPGGGQEARAIEGAEESCGALNPVVPFPTHIFHLEEVFAAVRWDDVSSSEDFCSELDESRRAYFSELALQYKFREPAPVLQYSARESAAWRSALEAAVRGAPGAEPEFRAALEELTVTAYSASAIPQASHVSQLLHGHTGFSLWPVPGTPPARVLLSALAFRVLPCSLHACPGSVAHPAHRTDVCGLLLGLVPLLTMGPVARAVQDMGLASLGSSNTDVQLLAESFYSVCEFALRQAGLPVCSEPGDSVGPHDVAITSLEDALSHASWQAAECTARRGWALRYEPYSQGVRTLRDPASVAQAVADLRDRLYPAYTALNELSVSGAA</sequence>
<name>A0AAJ7U159_PETMA</name>
<dbReference type="GO" id="GO:0006585">
    <property type="term" value="P:dopamine biosynthetic process from tyrosine"/>
    <property type="evidence" value="ECO:0007669"/>
    <property type="project" value="TreeGrafter"/>
</dbReference>
<dbReference type="InterPro" id="IPR019774">
    <property type="entry name" value="Aromatic-AA_hydroxylase_C"/>
</dbReference>
<comment type="cofactor">
    <cofactor evidence="1 7">
        <name>Fe(2+)</name>
        <dbReference type="ChEBI" id="CHEBI:29033"/>
    </cofactor>
</comment>
<dbReference type="SUPFAM" id="SSF56534">
    <property type="entry name" value="Aromatic aminoacid monoxygenases, catalytic and oligomerization domains"/>
    <property type="match status" value="1"/>
</dbReference>
<evidence type="ECO:0000256" key="6">
    <source>
        <dbReference type="ARBA" id="ARBA00023033"/>
    </source>
</evidence>
<evidence type="ECO:0000256" key="1">
    <source>
        <dbReference type="ARBA" id="ARBA00001954"/>
    </source>
</evidence>
<keyword evidence="5 7" id="KW-0408">Iron</keyword>
<dbReference type="PRINTS" id="PR00372">
    <property type="entry name" value="FYWHYDRXLASE"/>
</dbReference>
<dbReference type="GO" id="GO:0005506">
    <property type="term" value="F:iron ion binding"/>
    <property type="evidence" value="ECO:0007669"/>
    <property type="project" value="InterPro"/>
</dbReference>
<keyword evidence="10" id="KW-1185">Reference proteome</keyword>
<dbReference type="PANTHER" id="PTHR11473">
    <property type="entry name" value="AROMATIC AMINO ACID HYDROXYLASE"/>
    <property type="match status" value="1"/>
</dbReference>
<dbReference type="InterPro" id="IPR001273">
    <property type="entry name" value="ArAA_hydroxylase"/>
</dbReference>
<dbReference type="KEGG" id="pmrn:116952575"/>
<evidence type="ECO:0000313" key="10">
    <source>
        <dbReference type="Proteomes" id="UP001318040"/>
    </source>
</evidence>
<proteinExistence type="inferred from homology"/>
<evidence type="ECO:0000256" key="2">
    <source>
        <dbReference type="ARBA" id="ARBA00009712"/>
    </source>
</evidence>
<evidence type="ECO:0000256" key="3">
    <source>
        <dbReference type="ARBA" id="ARBA00022723"/>
    </source>
</evidence>
<evidence type="ECO:0000313" key="11">
    <source>
        <dbReference type="RefSeq" id="XP_032827936.1"/>
    </source>
</evidence>
<evidence type="ECO:0000256" key="8">
    <source>
        <dbReference type="SAM" id="MobiDB-lite"/>
    </source>
</evidence>
<dbReference type="Proteomes" id="UP001318040">
    <property type="component" value="Chromosome 3"/>
</dbReference>
<protein>
    <submittedName>
        <fullName evidence="11">Tryptophan 5-hydroxylase 1-like</fullName>
    </submittedName>
</protein>
<feature type="domain" description="Biopterin-dependent aromatic amino acid hydroxylase family profile" evidence="9">
    <location>
        <begin position="165"/>
        <end position="374"/>
    </location>
</feature>
<dbReference type="InterPro" id="IPR036329">
    <property type="entry name" value="Aro-AA_hydroxylase_C_sf"/>
</dbReference>
<dbReference type="Gene3D" id="1.10.800.10">
    <property type="entry name" value="Aromatic amino acid hydroxylase"/>
    <property type="match status" value="1"/>
</dbReference>
<dbReference type="AlphaFoldDB" id="A0AAJ7U159"/>
<organism evidence="10 11">
    <name type="scientific">Petromyzon marinus</name>
    <name type="common">Sea lamprey</name>
    <dbReference type="NCBI Taxonomy" id="7757"/>
    <lineage>
        <taxon>Eukaryota</taxon>
        <taxon>Metazoa</taxon>
        <taxon>Chordata</taxon>
        <taxon>Craniata</taxon>
        <taxon>Vertebrata</taxon>
        <taxon>Cyclostomata</taxon>
        <taxon>Hyperoartia</taxon>
        <taxon>Petromyzontiformes</taxon>
        <taxon>Petromyzontidae</taxon>
        <taxon>Petromyzon</taxon>
    </lineage>
</organism>
<evidence type="ECO:0000259" key="9">
    <source>
        <dbReference type="Pfam" id="PF00351"/>
    </source>
</evidence>
<dbReference type="GO" id="GO:0005737">
    <property type="term" value="C:cytoplasm"/>
    <property type="evidence" value="ECO:0007669"/>
    <property type="project" value="TreeGrafter"/>
</dbReference>
<dbReference type="GeneID" id="116952575"/>
<dbReference type="Pfam" id="PF00351">
    <property type="entry name" value="Biopterin_H"/>
    <property type="match status" value="1"/>
</dbReference>
<evidence type="ECO:0000256" key="5">
    <source>
        <dbReference type="ARBA" id="ARBA00023004"/>
    </source>
</evidence>
<keyword evidence="3 7" id="KW-0479">Metal-binding</keyword>
<feature type="compositionally biased region" description="Low complexity" evidence="8">
    <location>
        <begin position="56"/>
        <end position="78"/>
    </location>
</feature>
<dbReference type="GO" id="GO:0043204">
    <property type="term" value="C:perikaryon"/>
    <property type="evidence" value="ECO:0007669"/>
    <property type="project" value="TreeGrafter"/>
</dbReference>
<accession>A0AAJ7U159</accession>
<comment type="similarity">
    <text evidence="2">Belongs to the biopterin-dependent aromatic amino acid hydroxylase family.</text>
</comment>
<evidence type="ECO:0000256" key="7">
    <source>
        <dbReference type="PIRSR" id="PIRSR601273-2"/>
    </source>
</evidence>
<dbReference type="GO" id="GO:0030424">
    <property type="term" value="C:axon"/>
    <property type="evidence" value="ECO:0007669"/>
    <property type="project" value="TreeGrafter"/>
</dbReference>
<keyword evidence="4" id="KW-0560">Oxidoreductase</keyword>